<evidence type="ECO:0000313" key="3">
    <source>
        <dbReference type="Proteomes" id="UP000265520"/>
    </source>
</evidence>
<name>A0A392PK72_9FABA</name>
<sequence>RGGGSACGERAEGIKEESAVGDDGSSGERTETVKERGDGGCGEGAAREEGS</sequence>
<feature type="compositionally biased region" description="Basic and acidic residues" evidence="1">
    <location>
        <begin position="26"/>
        <end position="38"/>
    </location>
</feature>
<proteinExistence type="predicted"/>
<reference evidence="2 3" key="1">
    <citation type="journal article" date="2018" name="Front. Plant Sci.">
        <title>Red Clover (Trifolium pratense) and Zigzag Clover (T. medium) - A Picture of Genomic Similarities and Differences.</title>
        <authorList>
            <person name="Dluhosova J."/>
            <person name="Istvanek J."/>
            <person name="Nedelnik J."/>
            <person name="Repkova J."/>
        </authorList>
    </citation>
    <scope>NUCLEOTIDE SEQUENCE [LARGE SCALE GENOMIC DNA]</scope>
    <source>
        <strain evidence="3">cv. 10/8</strain>
        <tissue evidence="2">Leaf</tissue>
    </source>
</reference>
<feature type="compositionally biased region" description="Basic and acidic residues" evidence="1">
    <location>
        <begin position="9"/>
        <end position="18"/>
    </location>
</feature>
<dbReference type="EMBL" id="LXQA010081186">
    <property type="protein sequence ID" value="MCI11696.1"/>
    <property type="molecule type" value="Genomic_DNA"/>
</dbReference>
<feature type="non-terminal residue" evidence="2">
    <location>
        <position position="1"/>
    </location>
</feature>
<accession>A0A392PK72</accession>
<evidence type="ECO:0000313" key="2">
    <source>
        <dbReference type="EMBL" id="MCI11696.1"/>
    </source>
</evidence>
<feature type="region of interest" description="Disordered" evidence="1">
    <location>
        <begin position="1"/>
        <end position="51"/>
    </location>
</feature>
<comment type="caution">
    <text evidence="2">The sequence shown here is derived from an EMBL/GenBank/DDBJ whole genome shotgun (WGS) entry which is preliminary data.</text>
</comment>
<dbReference type="Proteomes" id="UP000265520">
    <property type="component" value="Unassembled WGS sequence"/>
</dbReference>
<organism evidence="2 3">
    <name type="scientific">Trifolium medium</name>
    <dbReference type="NCBI Taxonomy" id="97028"/>
    <lineage>
        <taxon>Eukaryota</taxon>
        <taxon>Viridiplantae</taxon>
        <taxon>Streptophyta</taxon>
        <taxon>Embryophyta</taxon>
        <taxon>Tracheophyta</taxon>
        <taxon>Spermatophyta</taxon>
        <taxon>Magnoliopsida</taxon>
        <taxon>eudicotyledons</taxon>
        <taxon>Gunneridae</taxon>
        <taxon>Pentapetalae</taxon>
        <taxon>rosids</taxon>
        <taxon>fabids</taxon>
        <taxon>Fabales</taxon>
        <taxon>Fabaceae</taxon>
        <taxon>Papilionoideae</taxon>
        <taxon>50 kb inversion clade</taxon>
        <taxon>NPAAA clade</taxon>
        <taxon>Hologalegina</taxon>
        <taxon>IRL clade</taxon>
        <taxon>Trifolieae</taxon>
        <taxon>Trifolium</taxon>
    </lineage>
</organism>
<evidence type="ECO:0000256" key="1">
    <source>
        <dbReference type="SAM" id="MobiDB-lite"/>
    </source>
</evidence>
<protein>
    <submittedName>
        <fullName evidence="2">Uncharacterized protein</fullName>
    </submittedName>
</protein>
<keyword evidence="3" id="KW-1185">Reference proteome</keyword>
<dbReference type="AlphaFoldDB" id="A0A392PK72"/>